<dbReference type="EMBL" id="FQVB01000004">
    <property type="protein sequence ID" value="SHE43257.1"/>
    <property type="molecule type" value="Genomic_DNA"/>
</dbReference>
<dbReference type="GO" id="GO:0005886">
    <property type="term" value="C:plasma membrane"/>
    <property type="evidence" value="ECO:0007669"/>
    <property type="project" value="UniProtKB-SubCell"/>
</dbReference>
<protein>
    <recommendedName>
        <fullName evidence="11">Permease</fullName>
    </recommendedName>
</protein>
<feature type="transmembrane region" description="Helical" evidence="8">
    <location>
        <begin position="258"/>
        <end position="278"/>
    </location>
</feature>
<proteinExistence type="inferred from homology"/>
<gene>
    <name evidence="9" type="ORF">SAMN02745206_00271</name>
</gene>
<dbReference type="InterPro" id="IPR052923">
    <property type="entry name" value="UPF0718"/>
</dbReference>
<evidence type="ECO:0008006" key="11">
    <source>
        <dbReference type="Google" id="ProtNLM"/>
    </source>
</evidence>
<dbReference type="RefSeq" id="WP_073036236.1">
    <property type="nucleotide sequence ID" value="NZ_FQVB01000004.1"/>
</dbReference>
<evidence type="ECO:0000313" key="10">
    <source>
        <dbReference type="Proteomes" id="UP000184076"/>
    </source>
</evidence>
<dbReference type="PANTHER" id="PTHR34184:SF4">
    <property type="entry name" value="UPF0718 PROTEIN YCGR"/>
    <property type="match status" value="1"/>
</dbReference>
<feature type="region of interest" description="Disordered" evidence="7">
    <location>
        <begin position="145"/>
        <end position="171"/>
    </location>
</feature>
<sequence>MSQAVFPILLKIVGNSWAILAESAPFILFGLWAAGLVKVFLPEERILRHLGGHSTAAVVKASLLGIPLPLCSCGVLPVAMDLRKRGAGKGPSTAFLVSVPETGVDSIALSYVLLGPVLAVLRPLAAFVTATVTGMLVNLLPQSDPAEAPSRPPLPDAPQTDPHAAHQGSQPSLGRRVVQGMLYGFSDLLQDLGGWLFLGILLSGVIAALLPQDVTRFLTAHEGWSLLLMLAVGIPLYICASASTPVAAALILKGLSPGAALVFLLAGPATNTATLTVLGRFWGKAVTAVYLASVASCTLFMGWITNLVFETFNIPVAASELAAVHHSRGLWEPLSAALLLALYLLPLGARKIRARWQASGPTRAACSCSSLPGT</sequence>
<evidence type="ECO:0000256" key="1">
    <source>
        <dbReference type="ARBA" id="ARBA00004651"/>
    </source>
</evidence>
<feature type="transmembrane region" description="Helical" evidence="8">
    <location>
        <begin position="111"/>
        <end position="137"/>
    </location>
</feature>
<feature type="transmembrane region" description="Helical" evidence="8">
    <location>
        <begin position="12"/>
        <end position="37"/>
    </location>
</feature>
<evidence type="ECO:0000256" key="3">
    <source>
        <dbReference type="ARBA" id="ARBA00022475"/>
    </source>
</evidence>
<keyword evidence="6 8" id="KW-0472">Membrane</keyword>
<feature type="transmembrane region" description="Helical" evidence="8">
    <location>
        <begin position="57"/>
        <end position="79"/>
    </location>
</feature>
<keyword evidence="4 8" id="KW-0812">Transmembrane</keyword>
<evidence type="ECO:0000256" key="7">
    <source>
        <dbReference type="SAM" id="MobiDB-lite"/>
    </source>
</evidence>
<dbReference type="Proteomes" id="UP000184076">
    <property type="component" value="Unassembled WGS sequence"/>
</dbReference>
<reference evidence="10" key="1">
    <citation type="submission" date="2016-11" db="EMBL/GenBank/DDBJ databases">
        <authorList>
            <person name="Varghese N."/>
            <person name="Submissions S."/>
        </authorList>
    </citation>
    <scope>NUCLEOTIDE SEQUENCE [LARGE SCALE GENOMIC DNA]</scope>
    <source>
        <strain evidence="10">DSM 9756</strain>
    </source>
</reference>
<evidence type="ECO:0000313" key="9">
    <source>
        <dbReference type="EMBL" id="SHE43257.1"/>
    </source>
</evidence>
<evidence type="ECO:0000256" key="4">
    <source>
        <dbReference type="ARBA" id="ARBA00022692"/>
    </source>
</evidence>
<organism evidence="9 10">
    <name type="scientific">Desulfacinum infernum DSM 9756</name>
    <dbReference type="NCBI Taxonomy" id="1121391"/>
    <lineage>
        <taxon>Bacteria</taxon>
        <taxon>Pseudomonadati</taxon>
        <taxon>Thermodesulfobacteriota</taxon>
        <taxon>Syntrophobacteria</taxon>
        <taxon>Syntrophobacterales</taxon>
        <taxon>Syntrophobacteraceae</taxon>
        <taxon>Desulfacinum</taxon>
    </lineage>
</organism>
<evidence type="ECO:0000256" key="2">
    <source>
        <dbReference type="ARBA" id="ARBA00006386"/>
    </source>
</evidence>
<feature type="transmembrane region" description="Helical" evidence="8">
    <location>
        <begin position="285"/>
        <end position="309"/>
    </location>
</feature>
<feature type="transmembrane region" description="Helical" evidence="8">
    <location>
        <begin position="329"/>
        <end position="349"/>
    </location>
</feature>
<keyword evidence="3" id="KW-1003">Cell membrane</keyword>
<evidence type="ECO:0000256" key="8">
    <source>
        <dbReference type="SAM" id="Phobius"/>
    </source>
</evidence>
<evidence type="ECO:0000256" key="5">
    <source>
        <dbReference type="ARBA" id="ARBA00022989"/>
    </source>
</evidence>
<dbReference type="Pfam" id="PF03773">
    <property type="entry name" value="ArsP_1"/>
    <property type="match status" value="1"/>
</dbReference>
<comment type="similarity">
    <text evidence="2">Belongs to the UPF0718 family.</text>
</comment>
<dbReference type="AlphaFoldDB" id="A0A1M4TG34"/>
<feature type="transmembrane region" description="Helical" evidence="8">
    <location>
        <begin position="223"/>
        <end position="252"/>
    </location>
</feature>
<comment type="subcellular location">
    <subcellularLocation>
        <location evidence="1">Cell membrane</location>
        <topology evidence="1">Multi-pass membrane protein</topology>
    </subcellularLocation>
</comment>
<dbReference type="InterPro" id="IPR005524">
    <property type="entry name" value="DUF318"/>
</dbReference>
<dbReference type="STRING" id="1121391.SAMN02745206_00271"/>
<keyword evidence="10" id="KW-1185">Reference proteome</keyword>
<dbReference type="NCBIfam" id="NF033936">
    <property type="entry name" value="CuZnOut_SO0444"/>
    <property type="match status" value="1"/>
</dbReference>
<feature type="transmembrane region" description="Helical" evidence="8">
    <location>
        <begin position="192"/>
        <end position="211"/>
    </location>
</feature>
<accession>A0A1M4TG34</accession>
<evidence type="ECO:0000256" key="6">
    <source>
        <dbReference type="ARBA" id="ARBA00023136"/>
    </source>
</evidence>
<dbReference type="PANTHER" id="PTHR34184">
    <property type="entry name" value="UPF0718 PROTEIN YCGR"/>
    <property type="match status" value="1"/>
</dbReference>
<keyword evidence="5 8" id="KW-1133">Transmembrane helix</keyword>
<name>A0A1M4TG34_9BACT</name>